<dbReference type="InterPro" id="IPR001343">
    <property type="entry name" value="Hemolysn_Ca-bd"/>
</dbReference>
<evidence type="ECO:0008006" key="3">
    <source>
        <dbReference type="Google" id="ProtNLM"/>
    </source>
</evidence>
<dbReference type="STRING" id="1317121.ATO11_21070"/>
<name>A0A0L1JJ55_9RHOB</name>
<reference evidence="1 2" key="1">
    <citation type="journal article" date="2015" name="Int. J. Syst. Evol. Microbiol.">
        <title>Aestuariivita atlantica sp. nov., isolated from deep sea sediment of the Atlantic Ocean.</title>
        <authorList>
            <person name="Li G."/>
            <person name="Lai Q."/>
            <person name="Du Y."/>
            <person name="Liu X."/>
            <person name="Sun F."/>
            <person name="Shao Z."/>
        </authorList>
    </citation>
    <scope>NUCLEOTIDE SEQUENCE [LARGE SCALE GENOMIC DNA]</scope>
    <source>
        <strain evidence="1 2">22II-S11-z3</strain>
    </source>
</reference>
<gene>
    <name evidence="1" type="ORF">ATO11_21070</name>
</gene>
<proteinExistence type="predicted"/>
<protein>
    <recommendedName>
        <fullName evidence="3">Calcium-binding protein</fullName>
    </recommendedName>
</protein>
<organism evidence="1 2">
    <name type="scientific">Pseudaestuariivita atlantica</name>
    <dbReference type="NCBI Taxonomy" id="1317121"/>
    <lineage>
        <taxon>Bacteria</taxon>
        <taxon>Pseudomonadati</taxon>
        <taxon>Pseudomonadota</taxon>
        <taxon>Alphaproteobacteria</taxon>
        <taxon>Rhodobacterales</taxon>
        <taxon>Paracoccaceae</taxon>
        <taxon>Pseudaestuariivita</taxon>
    </lineage>
</organism>
<accession>A0A0L1JJ55</accession>
<dbReference type="AlphaFoldDB" id="A0A0L1JJ55"/>
<dbReference type="Pfam" id="PF00353">
    <property type="entry name" value="HemolysinCabind"/>
    <property type="match status" value="2"/>
</dbReference>
<comment type="caution">
    <text evidence="1">The sequence shown here is derived from an EMBL/GenBank/DDBJ whole genome shotgun (WGS) entry which is preliminary data.</text>
</comment>
<evidence type="ECO:0000313" key="2">
    <source>
        <dbReference type="Proteomes" id="UP000036938"/>
    </source>
</evidence>
<dbReference type="InterPro" id="IPR018511">
    <property type="entry name" value="Hemolysin-typ_Ca-bd_CS"/>
</dbReference>
<dbReference type="GO" id="GO:0005509">
    <property type="term" value="F:calcium ion binding"/>
    <property type="evidence" value="ECO:0007669"/>
    <property type="project" value="InterPro"/>
</dbReference>
<sequence>DGNDIIDGGHGEDVLRGGAGDDLIISRADGREGAVTYDPNRDEGDPFNELTGGKLYPDQPVPGDDLLHGGDGADIFYFQTLINAKERFIREHTRSDGTINWGRIAGENDNIHDHWLDVLGNDTILDFSRDEGDRIVIEGHTTEIASITYGDINNDGVMDHSIITLYSDQGRNGGAHNDDLLGTITVYGDLVKESDIEHSAAPTYGIVATSDNLDEALEPLEDAVNVRNAGRGNDLGTMADHVVAGVKAPVLAVEGPGQLSGEDDDYMEVGQHAAMNLRAATIELTFELDRLYGRQALVSADVEGADSGEFTVWIDDGKLVVA</sequence>
<dbReference type="EMBL" id="AQQZ01000048">
    <property type="protein sequence ID" value="KNG91742.1"/>
    <property type="molecule type" value="Genomic_DNA"/>
</dbReference>
<dbReference type="Gene3D" id="2.150.10.10">
    <property type="entry name" value="Serralysin-like metalloprotease, C-terminal"/>
    <property type="match status" value="1"/>
</dbReference>
<dbReference type="PROSITE" id="PS00330">
    <property type="entry name" value="HEMOLYSIN_CALCIUM"/>
    <property type="match status" value="1"/>
</dbReference>
<feature type="non-terminal residue" evidence="1">
    <location>
        <position position="1"/>
    </location>
</feature>
<keyword evidence="2" id="KW-1185">Reference proteome</keyword>
<dbReference type="Proteomes" id="UP000036938">
    <property type="component" value="Unassembled WGS sequence"/>
</dbReference>
<feature type="non-terminal residue" evidence="1">
    <location>
        <position position="322"/>
    </location>
</feature>
<dbReference type="PRINTS" id="PR00313">
    <property type="entry name" value="CABNDNGRPT"/>
</dbReference>
<dbReference type="SUPFAM" id="SSF51120">
    <property type="entry name" value="beta-Roll"/>
    <property type="match status" value="1"/>
</dbReference>
<evidence type="ECO:0000313" key="1">
    <source>
        <dbReference type="EMBL" id="KNG91742.1"/>
    </source>
</evidence>
<dbReference type="InterPro" id="IPR011049">
    <property type="entry name" value="Serralysin-like_metalloprot_C"/>
</dbReference>